<name>A0A4R6Q8C1_9FLAO</name>
<gene>
    <name evidence="3" type="ORF">BC748_2413</name>
</gene>
<feature type="chain" id="PRO_5021024324" description="LTXXQ motif family protein" evidence="2">
    <location>
        <begin position="19"/>
        <end position="147"/>
    </location>
</feature>
<comment type="caution">
    <text evidence="3">The sequence shown here is derived from an EMBL/GenBank/DDBJ whole genome shotgun (WGS) entry which is preliminary data.</text>
</comment>
<dbReference type="RefSeq" id="WP_133533634.1">
    <property type="nucleotide sequence ID" value="NZ_SNXR01000015.1"/>
</dbReference>
<dbReference type="OrthoDB" id="956918at2"/>
<dbReference type="Proteomes" id="UP000295260">
    <property type="component" value="Unassembled WGS sequence"/>
</dbReference>
<keyword evidence="4" id="KW-1185">Reference proteome</keyword>
<feature type="compositionally biased region" description="Basic residues" evidence="1">
    <location>
        <begin position="128"/>
        <end position="138"/>
    </location>
</feature>
<proteinExistence type="predicted"/>
<feature type="signal peptide" evidence="2">
    <location>
        <begin position="1"/>
        <end position="18"/>
    </location>
</feature>
<evidence type="ECO:0000256" key="1">
    <source>
        <dbReference type="SAM" id="MobiDB-lite"/>
    </source>
</evidence>
<protein>
    <recommendedName>
        <fullName evidence="5">LTXXQ motif family protein</fullName>
    </recommendedName>
</protein>
<dbReference type="Gene3D" id="1.20.120.1490">
    <property type="match status" value="1"/>
</dbReference>
<accession>A0A4R6Q8C1</accession>
<dbReference type="EMBL" id="SNXR01000015">
    <property type="protein sequence ID" value="TDP58370.1"/>
    <property type="molecule type" value="Genomic_DNA"/>
</dbReference>
<reference evidence="3 4" key="1">
    <citation type="submission" date="2019-03" db="EMBL/GenBank/DDBJ databases">
        <title>Genomic Encyclopedia of Archaeal and Bacterial Type Strains, Phase II (KMG-II): from individual species to whole genera.</title>
        <authorList>
            <person name="Goeker M."/>
        </authorList>
    </citation>
    <scope>NUCLEOTIDE SEQUENCE [LARGE SCALE GENOMIC DNA]</scope>
    <source>
        <strain evidence="3 4">DSM 25687</strain>
    </source>
</reference>
<dbReference type="AlphaFoldDB" id="A0A4R6Q8C1"/>
<keyword evidence="2" id="KW-0732">Signal</keyword>
<evidence type="ECO:0000313" key="4">
    <source>
        <dbReference type="Proteomes" id="UP000295260"/>
    </source>
</evidence>
<feature type="region of interest" description="Disordered" evidence="1">
    <location>
        <begin position="111"/>
        <end position="147"/>
    </location>
</feature>
<evidence type="ECO:0000256" key="2">
    <source>
        <dbReference type="SAM" id="SignalP"/>
    </source>
</evidence>
<evidence type="ECO:0008006" key="5">
    <source>
        <dbReference type="Google" id="ProtNLM"/>
    </source>
</evidence>
<sequence length="147" mass="17197">MKKLFLLALLVVGTTTFAQKKGEKREQLTPEQQVELQVKRMKLELDLNDKQIVEVKKIMSKQIEKREAKKAELKAKKVEGQKPTADERFALKNQMLDEQIAHKAEMKKVLTAEQFSKWEQNRDEAKSKMKSRMKNRKAKSLEKPSEE</sequence>
<evidence type="ECO:0000313" key="3">
    <source>
        <dbReference type="EMBL" id="TDP58370.1"/>
    </source>
</evidence>
<organism evidence="3 4">
    <name type="scientific">Flavobacterium dankookense</name>
    <dbReference type="NCBI Taxonomy" id="706186"/>
    <lineage>
        <taxon>Bacteria</taxon>
        <taxon>Pseudomonadati</taxon>
        <taxon>Bacteroidota</taxon>
        <taxon>Flavobacteriia</taxon>
        <taxon>Flavobacteriales</taxon>
        <taxon>Flavobacteriaceae</taxon>
        <taxon>Flavobacterium</taxon>
    </lineage>
</organism>